<evidence type="ECO:0000256" key="4">
    <source>
        <dbReference type="SAM" id="MobiDB-lite"/>
    </source>
</evidence>
<dbReference type="PROSITE" id="PS50968">
    <property type="entry name" value="BIOTINYL_LIPOYL"/>
    <property type="match status" value="1"/>
</dbReference>
<protein>
    <recommendedName>
        <fullName evidence="9">Pyruvate dehydrogenase complex protein X component, mitochondrial</fullName>
    </recommendedName>
</protein>
<name>A0A8K0L0Z2_9PEZI</name>
<dbReference type="PANTHER" id="PTHR23151:SF82">
    <property type="entry name" value="PYRUVATE DEHYDROGENASE COMPLEX PROTEIN X COMPONENT, MITOCHONDRIAL"/>
    <property type="match status" value="1"/>
</dbReference>
<dbReference type="InterPro" id="IPR036625">
    <property type="entry name" value="E3-bd_dom_sf"/>
</dbReference>
<keyword evidence="2" id="KW-0450">Lipoyl</keyword>
<evidence type="ECO:0008006" key="9">
    <source>
        <dbReference type="Google" id="ProtNLM"/>
    </source>
</evidence>
<evidence type="ECO:0000259" key="5">
    <source>
        <dbReference type="PROSITE" id="PS50968"/>
    </source>
</evidence>
<dbReference type="InterPro" id="IPR003016">
    <property type="entry name" value="2-oxoA_DH_lipoyl-BS"/>
</dbReference>
<evidence type="ECO:0000256" key="3">
    <source>
        <dbReference type="ARBA" id="ARBA00022946"/>
    </source>
</evidence>
<dbReference type="InterPro" id="IPR004167">
    <property type="entry name" value="PSBD"/>
</dbReference>
<dbReference type="GO" id="GO:0045254">
    <property type="term" value="C:pyruvate dehydrogenase complex"/>
    <property type="evidence" value="ECO:0007669"/>
    <property type="project" value="InterPro"/>
</dbReference>
<dbReference type="Pfam" id="PF00364">
    <property type="entry name" value="Biotin_lipoyl"/>
    <property type="match status" value="1"/>
</dbReference>
<feature type="region of interest" description="Disordered" evidence="4">
    <location>
        <begin position="107"/>
        <end position="185"/>
    </location>
</feature>
<dbReference type="AlphaFoldDB" id="A0A8K0L0Z2"/>
<dbReference type="InterPro" id="IPR045257">
    <property type="entry name" value="E2/Pdx1"/>
</dbReference>
<dbReference type="Gene3D" id="4.10.320.10">
    <property type="entry name" value="E3-binding domain"/>
    <property type="match status" value="1"/>
</dbReference>
<comment type="caution">
    <text evidence="7">The sequence shown here is derived from an EMBL/GenBank/DDBJ whole genome shotgun (WGS) entry which is preliminary data.</text>
</comment>
<dbReference type="CDD" id="cd06849">
    <property type="entry name" value="lipoyl_domain"/>
    <property type="match status" value="1"/>
</dbReference>
<dbReference type="GO" id="GO:0006086">
    <property type="term" value="P:pyruvate decarboxylation to acetyl-CoA"/>
    <property type="evidence" value="ECO:0007669"/>
    <property type="project" value="InterPro"/>
</dbReference>
<organism evidence="7 8">
    <name type="scientific">Elsinoe batatas</name>
    <dbReference type="NCBI Taxonomy" id="2601811"/>
    <lineage>
        <taxon>Eukaryota</taxon>
        <taxon>Fungi</taxon>
        <taxon>Dikarya</taxon>
        <taxon>Ascomycota</taxon>
        <taxon>Pezizomycotina</taxon>
        <taxon>Dothideomycetes</taxon>
        <taxon>Dothideomycetidae</taxon>
        <taxon>Myriangiales</taxon>
        <taxon>Elsinoaceae</taxon>
        <taxon>Elsinoe</taxon>
    </lineage>
</organism>
<gene>
    <name evidence="7" type="ORF">KVT40_004565</name>
</gene>
<dbReference type="GO" id="GO:0004742">
    <property type="term" value="F:dihydrolipoyllysine-residue acetyltransferase activity"/>
    <property type="evidence" value="ECO:0007669"/>
    <property type="project" value="TreeGrafter"/>
</dbReference>
<dbReference type="Pfam" id="PF02817">
    <property type="entry name" value="E3_binding"/>
    <property type="match status" value="1"/>
</dbReference>
<dbReference type="FunFam" id="2.40.50.100:FF:000010">
    <property type="entry name" value="Acetyltransferase component of pyruvate dehydrogenase complex"/>
    <property type="match status" value="1"/>
</dbReference>
<dbReference type="Proteomes" id="UP000809789">
    <property type="component" value="Unassembled WGS sequence"/>
</dbReference>
<dbReference type="InterPro" id="IPR011053">
    <property type="entry name" value="Single_hybrid_motif"/>
</dbReference>
<reference evidence="7" key="1">
    <citation type="submission" date="2021-07" db="EMBL/GenBank/DDBJ databases">
        <title>Elsinoe batatas strain:CRI-CJ2 Genome sequencing and assembly.</title>
        <authorList>
            <person name="Huang L."/>
        </authorList>
    </citation>
    <scope>NUCLEOTIDE SEQUENCE</scope>
    <source>
        <strain evidence="7">CRI-CJ2</strain>
    </source>
</reference>
<evidence type="ECO:0000259" key="6">
    <source>
        <dbReference type="PROSITE" id="PS51826"/>
    </source>
</evidence>
<evidence type="ECO:0000313" key="7">
    <source>
        <dbReference type="EMBL" id="KAG8627082.1"/>
    </source>
</evidence>
<feature type="domain" description="Lipoyl-binding" evidence="5">
    <location>
        <begin position="29"/>
        <end position="105"/>
    </location>
</feature>
<dbReference type="OrthoDB" id="202158at2759"/>
<evidence type="ECO:0000256" key="1">
    <source>
        <dbReference type="ARBA" id="ARBA00007317"/>
    </source>
</evidence>
<feature type="domain" description="Peripheral subunit-binding (PSBD)" evidence="6">
    <location>
        <begin position="186"/>
        <end position="226"/>
    </location>
</feature>
<dbReference type="SUPFAM" id="SSF47005">
    <property type="entry name" value="Peripheral subunit-binding domain of 2-oxo acid dehydrogenase complex"/>
    <property type="match status" value="1"/>
</dbReference>
<dbReference type="EMBL" id="JAESVG020000005">
    <property type="protein sequence ID" value="KAG8627082.1"/>
    <property type="molecule type" value="Genomic_DNA"/>
</dbReference>
<dbReference type="InterPro" id="IPR000089">
    <property type="entry name" value="Biotin_lipoyl"/>
</dbReference>
<feature type="compositionally biased region" description="Low complexity" evidence="4">
    <location>
        <begin position="111"/>
        <end position="135"/>
    </location>
</feature>
<dbReference type="PROSITE" id="PS00189">
    <property type="entry name" value="LIPOYL"/>
    <property type="match status" value="1"/>
</dbReference>
<dbReference type="PROSITE" id="PS51826">
    <property type="entry name" value="PSBD"/>
    <property type="match status" value="1"/>
</dbReference>
<feature type="compositionally biased region" description="Low complexity" evidence="4">
    <location>
        <begin position="146"/>
        <end position="180"/>
    </location>
</feature>
<sequence>MAGVLRRSSRLLYAPSKRTFRTSAAYNAAQNFTMPAMSPTMTEGNIASWQVKEGDSFSAGDVLLEIETDKAQMDVEAQEDGILFKITQSDGSKGVKVGTRIAVLADPGDDLSSLSVPEEKSSSTSSTPKLATPSPQEETKGGIDTAKSSESQAEAPPSSKAGAATPSSESSSASKPSGKPTKQKYPLYPSVMFALKEHGLSKADADKIPATGPNGRLLKGDVLSYVGSIAKDYSSQQSARLTKLGHMDLSKIQVVPAETKTKAAKKEEAVAPPTPADTEIALPISLSAVIATQKRVKDTLGITLPLGVFIGRASELANEDLPLAKGKPTADDLFNSIIGADQVDSRSSRGAYFPYVTGLSAASPATSTKAKKADVFDEILGAKPAPRRQAVLPPLVGTEGVATTTNVFSVTAKQGEEQRVQTYLERMKLVLEAEPGRLVL</sequence>
<evidence type="ECO:0000313" key="8">
    <source>
        <dbReference type="Proteomes" id="UP000809789"/>
    </source>
</evidence>
<keyword evidence="3" id="KW-0809">Transit peptide</keyword>
<dbReference type="PANTHER" id="PTHR23151">
    <property type="entry name" value="DIHYDROLIPOAMIDE ACETYL/SUCCINYL-TRANSFERASE-RELATED"/>
    <property type="match status" value="1"/>
</dbReference>
<keyword evidence="8" id="KW-1185">Reference proteome</keyword>
<dbReference type="Gene3D" id="2.40.50.100">
    <property type="match status" value="1"/>
</dbReference>
<evidence type="ECO:0000256" key="2">
    <source>
        <dbReference type="ARBA" id="ARBA00022823"/>
    </source>
</evidence>
<dbReference type="SUPFAM" id="SSF51230">
    <property type="entry name" value="Single hybrid motif"/>
    <property type="match status" value="1"/>
</dbReference>
<proteinExistence type="inferred from homology"/>
<accession>A0A8K0L0Z2</accession>
<comment type="similarity">
    <text evidence="1">Belongs to the 2-oxoacid dehydrogenase family.</text>
</comment>